<proteinExistence type="predicted"/>
<reference evidence="2" key="1">
    <citation type="submission" date="2021-06" db="EMBL/GenBank/DDBJ databases">
        <authorList>
            <person name="Kallberg Y."/>
            <person name="Tangrot J."/>
            <person name="Rosling A."/>
        </authorList>
    </citation>
    <scope>NUCLEOTIDE SEQUENCE</scope>
    <source>
        <strain evidence="2">MT106</strain>
    </source>
</reference>
<feature type="region of interest" description="Disordered" evidence="1">
    <location>
        <begin position="79"/>
        <end position="114"/>
    </location>
</feature>
<dbReference type="Proteomes" id="UP000789831">
    <property type="component" value="Unassembled WGS sequence"/>
</dbReference>
<feature type="compositionally biased region" description="Polar residues" evidence="1">
    <location>
        <begin position="103"/>
        <end position="113"/>
    </location>
</feature>
<name>A0A9N9DGU0_9GLOM</name>
<dbReference type="EMBL" id="CAJVPL010003572">
    <property type="protein sequence ID" value="CAG8635179.1"/>
    <property type="molecule type" value="Genomic_DNA"/>
</dbReference>
<sequence length="432" mass="50227">MDKREEDERKRKTMLLRALNDPRPAVFYAAFKYESKTVAHQDYSFRLEDALREEPQSKRLLNAKRRWDAGEYKDDWKKNANRKADREEKKRGKRRKIEGISGETDSLTGNRGESQVDDEAFEIDFDSITRELQKEPSNEWIVGTINITKKFRQYQEEVLQKAKTDGLTWHNTYEILALSSIMVLCWPCPYQNFSNEEWREITRTNPSAADSVLPSSVSEPLQKTIRKHMTGQGSYMHPDDSALSEAVAKSFNALRDTVPPLAPSKTSEEEHCYKFLIHSHILCFLVFSRTMKIPLLNTEHKPRGCTLLLRKKDVAKVHLRGRKSINEQLSTKGGPGEAYLLTNFGEVVESFYMDLKFDGLYRSWPFLTSKLVIDQPTIPLFEYTFAHFWQLEDRVNKLAGNYKSRSNKFTPPTQMKFVRELPNSPQIKQLLN</sequence>
<keyword evidence="3" id="KW-1185">Reference proteome</keyword>
<accession>A0A9N9DGU0</accession>
<dbReference type="AlphaFoldDB" id="A0A9N9DGU0"/>
<evidence type="ECO:0000313" key="3">
    <source>
        <dbReference type="Proteomes" id="UP000789831"/>
    </source>
</evidence>
<dbReference type="OrthoDB" id="2349603at2759"/>
<feature type="compositionally biased region" description="Basic and acidic residues" evidence="1">
    <location>
        <begin position="79"/>
        <end position="90"/>
    </location>
</feature>
<evidence type="ECO:0000313" key="2">
    <source>
        <dbReference type="EMBL" id="CAG8635179.1"/>
    </source>
</evidence>
<protein>
    <submittedName>
        <fullName evidence="2">1595_t:CDS:1</fullName>
    </submittedName>
</protein>
<organism evidence="2 3">
    <name type="scientific">Ambispora gerdemannii</name>
    <dbReference type="NCBI Taxonomy" id="144530"/>
    <lineage>
        <taxon>Eukaryota</taxon>
        <taxon>Fungi</taxon>
        <taxon>Fungi incertae sedis</taxon>
        <taxon>Mucoromycota</taxon>
        <taxon>Glomeromycotina</taxon>
        <taxon>Glomeromycetes</taxon>
        <taxon>Archaeosporales</taxon>
        <taxon>Ambisporaceae</taxon>
        <taxon>Ambispora</taxon>
    </lineage>
</organism>
<evidence type="ECO:0000256" key="1">
    <source>
        <dbReference type="SAM" id="MobiDB-lite"/>
    </source>
</evidence>
<gene>
    <name evidence="2" type="ORF">AGERDE_LOCUS10713</name>
</gene>
<comment type="caution">
    <text evidence="2">The sequence shown here is derived from an EMBL/GenBank/DDBJ whole genome shotgun (WGS) entry which is preliminary data.</text>
</comment>